<evidence type="ECO:0000313" key="4">
    <source>
        <dbReference type="Proteomes" id="UP000237673"/>
    </source>
</evidence>
<feature type="compositionally biased region" description="Low complexity" evidence="1">
    <location>
        <begin position="303"/>
        <end position="315"/>
    </location>
</feature>
<proteinExistence type="predicted"/>
<name>A0ABN5HBE2_9GAMM</name>
<feature type="region of interest" description="Disordered" evidence="1">
    <location>
        <begin position="295"/>
        <end position="315"/>
    </location>
</feature>
<feature type="region of interest" description="Disordered" evidence="1">
    <location>
        <begin position="589"/>
        <end position="608"/>
    </location>
</feature>
<feature type="domain" description="AsmA" evidence="2">
    <location>
        <begin position="254"/>
        <end position="504"/>
    </location>
</feature>
<protein>
    <submittedName>
        <fullName evidence="3">Outer membrane assembly protein AsmA</fullName>
    </submittedName>
</protein>
<gene>
    <name evidence="3" type="ORF">C2E16_13745</name>
</gene>
<dbReference type="NCBIfam" id="NF008091">
    <property type="entry name" value="PRK10833.1"/>
    <property type="match status" value="1"/>
</dbReference>
<dbReference type="Pfam" id="PF05170">
    <property type="entry name" value="AsmA"/>
    <property type="match status" value="2"/>
</dbReference>
<keyword evidence="4" id="KW-1185">Reference proteome</keyword>
<dbReference type="PANTHER" id="PTHR30441:SF4">
    <property type="entry name" value="PROTEIN ASMA"/>
    <property type="match status" value="1"/>
</dbReference>
<feature type="domain" description="AsmA" evidence="2">
    <location>
        <begin position="5"/>
        <end position="210"/>
    </location>
</feature>
<sequence length="608" mass="66414">MRRLITTLAILFVVVVAGMTALVLLVNPNDFRSYMVRQVEQRSGYQLRLEGDLRWHVWPQLSILAGRMSVTAPGAQQPLVTAENMRLDVHLLPLLSHQLSVKQVMLKNAVVRLTPDSAAQRPDDAPVGPSDSAPPELVRGWTFDIGSLEVADSLLIWQQPQGEAINFRDLNLSLTQDSRREAAITLSTRVNRDQRELQLSLNGTMNVAEYPRRVNGTVEDLTWQLHGPGLPAAGLQGKSSLQAEWLDESQRFSLRNIALTLGESQLNGAVSGKLGNAPVLNIDMRSPHLDLDALTGLNSDNSATPAGAQTTGGTRPPVIAEPASVDDAFFNALTGSIKLQADALRWRGLDLQQVALDADNQRGDITLNMFSGRIGAGTFSLPGKIDMRQQPAQAALRPALRDIALAPLLNAFALPPSLDGQLTLSGTLSGKGLSVNDFHRHWRGEADMSLAPARIIGMNFQQLVQRAVARNSDRVSSEDEAGDSNETHIDKLRAQATLNDGLIALKGMEGDTSRFKLSGAGQLDMARRQCDITFGVQVTGGWKGDSDLIAALQQTAVPLRLYGGWDNLQYSLQLDQLLRQRLETEAKSRIDEWKQRHPDNAKPDNAPR</sequence>
<evidence type="ECO:0000259" key="2">
    <source>
        <dbReference type="Pfam" id="PF05170"/>
    </source>
</evidence>
<dbReference type="GeneID" id="84633591"/>
<dbReference type="Proteomes" id="UP000237673">
    <property type="component" value="Chromosome"/>
</dbReference>
<evidence type="ECO:0000313" key="3">
    <source>
        <dbReference type="EMBL" id="AUY25871.1"/>
    </source>
</evidence>
<reference evidence="3 4" key="1">
    <citation type="submission" date="2018-01" db="EMBL/GenBank/DDBJ databases">
        <title>Complete and assembled Genome of Pantoea calida DSM22759T.</title>
        <authorList>
            <person name="Stevens M.J.A."/>
            <person name="Zurfluh K."/>
            <person name="Stephan R."/>
        </authorList>
    </citation>
    <scope>NUCLEOTIDE SEQUENCE [LARGE SCALE GENOMIC DNA]</scope>
    <source>
        <strain evidence="3 4">DSM 22759</strain>
    </source>
</reference>
<dbReference type="PANTHER" id="PTHR30441">
    <property type="entry name" value="DUF748 DOMAIN-CONTAINING PROTEIN"/>
    <property type="match status" value="1"/>
</dbReference>
<dbReference type="RefSeq" id="WP_084970814.1">
    <property type="nucleotide sequence ID" value="NZ_CAXORU010000006.1"/>
</dbReference>
<accession>A0ABN5HBE2</accession>
<organism evidence="3 4">
    <name type="scientific">Mixta calida</name>
    <dbReference type="NCBI Taxonomy" id="665913"/>
    <lineage>
        <taxon>Bacteria</taxon>
        <taxon>Pseudomonadati</taxon>
        <taxon>Pseudomonadota</taxon>
        <taxon>Gammaproteobacteria</taxon>
        <taxon>Enterobacterales</taxon>
        <taxon>Erwiniaceae</taxon>
        <taxon>Mixta</taxon>
    </lineage>
</organism>
<dbReference type="InterPro" id="IPR052894">
    <property type="entry name" value="AsmA-related"/>
</dbReference>
<dbReference type="InterPro" id="IPR007844">
    <property type="entry name" value="AsmA"/>
</dbReference>
<dbReference type="EMBL" id="CP026378">
    <property type="protein sequence ID" value="AUY25871.1"/>
    <property type="molecule type" value="Genomic_DNA"/>
</dbReference>
<evidence type="ECO:0000256" key="1">
    <source>
        <dbReference type="SAM" id="MobiDB-lite"/>
    </source>
</evidence>